<evidence type="ECO:0000313" key="3">
    <source>
        <dbReference type="Proteomes" id="UP001156498"/>
    </source>
</evidence>
<evidence type="ECO:0000313" key="2">
    <source>
        <dbReference type="EMBL" id="WAE73315.1"/>
    </source>
</evidence>
<name>A0ABY6YLZ5_9ACTN</name>
<feature type="region of interest" description="Disordered" evidence="1">
    <location>
        <begin position="345"/>
        <end position="419"/>
    </location>
</feature>
<proteinExistence type="predicted"/>
<protein>
    <recommendedName>
        <fullName evidence="4">Band 7 domain-containing protein</fullName>
    </recommendedName>
</protein>
<dbReference type="RefSeq" id="WP_267947102.1">
    <property type="nucleotide sequence ID" value="NZ_CP113264.1"/>
</dbReference>
<keyword evidence="3" id="KW-1185">Reference proteome</keyword>
<sequence length="419" mass="47091">MKPATYPVVEERALGAPARQGFLNLRGRRREASELPQPAAHQVRVYRSGGAFHVDRGGLALDDNRVVEADHVSLVDVGHDVAVVVVLSIPSAEDDEFEVRTTFACTVIDPVTVVSEGRGDADRFLTGYMRRYDKLPQIAQNLRLADINDVRELVWSHVKAFIDLSPPEVRGMRIEYVGTEVLTPNSLRETRGTWRTTRHEQEVEVARTEHDHLMKEKVTNHTRTIMAGLSEAVQNDTINAVMLALAEGRIDPTEVAHRITAERERALTREWEREEAERQERQRQGEWERDLALRRETWAREDEHRRMQVRSQLAQTAIRENYVDGAMTAAEVVDFVDPEMFPMRTESIGSGERNKTVAEPAVDTGEIVAQTGEDPRSGGGRTEGDHVLPREAAVGDGPENGVRGRRSYSEGLSEDDHDA</sequence>
<accession>A0ABY6YLZ5</accession>
<reference evidence="2 3" key="1">
    <citation type="journal article" date="2013" name="Int. J. Syst. Evol. Microbiol.">
        <title>Description of Streptomonospora sediminis sp. nov. and Streptomonospora nanhaiensis sp. nov., and reclassification of Nocardiopsis arabia Hozzein &amp; Goodfellow 2008 as Streptomonospora arabica comb. nov. and emended description of the genus Streptomonospora.</title>
        <authorList>
            <person name="Zhang D.F."/>
            <person name="Pan H.Q."/>
            <person name="He J."/>
            <person name="Zhang X.M."/>
            <person name="Zhang Y.G."/>
            <person name="Klenk H.P."/>
            <person name="Hu J.C."/>
            <person name="Li W.J."/>
        </authorList>
    </citation>
    <scope>NUCLEOTIDE SEQUENCE [LARGE SCALE GENOMIC DNA]</scope>
    <source>
        <strain evidence="2 3">12A09</strain>
    </source>
</reference>
<dbReference type="Proteomes" id="UP001156498">
    <property type="component" value="Chromosome"/>
</dbReference>
<gene>
    <name evidence="2" type="ORF">OUQ99_29935</name>
</gene>
<organism evidence="2 3">
    <name type="scientific">Streptomonospora nanhaiensis</name>
    <dbReference type="NCBI Taxonomy" id="1323731"/>
    <lineage>
        <taxon>Bacteria</taxon>
        <taxon>Bacillati</taxon>
        <taxon>Actinomycetota</taxon>
        <taxon>Actinomycetes</taxon>
        <taxon>Streptosporangiales</taxon>
        <taxon>Nocardiopsidaceae</taxon>
        <taxon>Streptomonospora</taxon>
    </lineage>
</organism>
<evidence type="ECO:0008006" key="4">
    <source>
        <dbReference type="Google" id="ProtNLM"/>
    </source>
</evidence>
<evidence type="ECO:0000256" key="1">
    <source>
        <dbReference type="SAM" id="MobiDB-lite"/>
    </source>
</evidence>
<dbReference type="EMBL" id="CP113264">
    <property type="protein sequence ID" value="WAE73315.1"/>
    <property type="molecule type" value="Genomic_DNA"/>
</dbReference>